<dbReference type="EMBL" id="CM043019">
    <property type="protein sequence ID" value="KAI4461815.1"/>
    <property type="molecule type" value="Genomic_DNA"/>
</dbReference>
<keyword evidence="2" id="KW-1185">Reference proteome</keyword>
<protein>
    <submittedName>
        <fullName evidence="1">Succinyl-coa ligase subunit alpha</fullName>
    </submittedName>
</protein>
<keyword evidence="1" id="KW-0436">Ligase</keyword>
<gene>
    <name evidence="1" type="ORF">MML48_5g00000869</name>
</gene>
<comment type="caution">
    <text evidence="1">The sequence shown here is derived from an EMBL/GenBank/DDBJ whole genome shotgun (WGS) entry which is preliminary data.</text>
</comment>
<organism evidence="1 2">
    <name type="scientific">Holotrichia oblita</name>
    <name type="common">Chafer beetle</name>
    <dbReference type="NCBI Taxonomy" id="644536"/>
    <lineage>
        <taxon>Eukaryota</taxon>
        <taxon>Metazoa</taxon>
        <taxon>Ecdysozoa</taxon>
        <taxon>Arthropoda</taxon>
        <taxon>Hexapoda</taxon>
        <taxon>Insecta</taxon>
        <taxon>Pterygota</taxon>
        <taxon>Neoptera</taxon>
        <taxon>Endopterygota</taxon>
        <taxon>Coleoptera</taxon>
        <taxon>Polyphaga</taxon>
        <taxon>Scarabaeiformia</taxon>
        <taxon>Scarabaeidae</taxon>
        <taxon>Melolonthinae</taxon>
        <taxon>Holotrichia</taxon>
    </lineage>
</organism>
<proteinExistence type="predicted"/>
<sequence>MFKVKEINSNLLLQALKNVYKTFRRPASYEDTLDNLLINANTKVICQGVTGKHGTIQTKIALEYGTKVVAGISKNPKIKTHLDLPVFQSVRQAKIVTKPDASIIYVPAPLAKNALMEAIQEEIKLVVCVTKGIPYHDMVKVHHMLKNQSKTRLLGPHSSGIILPDVCKIGVIPHNICHAGDIGVISRSGTYSYDVIAQITRKNLGQSLCINIGGDALIGTNYVDCLKLFLKHPKTKGIVIIGEIGGDYEEEAAKYLREKNVGENKKVVVATIVGATALPNRKYGHASAIITSKYGSAKSKIDKLETSGVIVAKNPSQVGDTIFKEMKRSGLIGKTS</sequence>
<dbReference type="Proteomes" id="UP001056778">
    <property type="component" value="Chromosome 5"/>
</dbReference>
<evidence type="ECO:0000313" key="2">
    <source>
        <dbReference type="Proteomes" id="UP001056778"/>
    </source>
</evidence>
<name>A0ACB9T4Y8_HOLOL</name>
<reference evidence="1" key="1">
    <citation type="submission" date="2022-04" db="EMBL/GenBank/DDBJ databases">
        <title>Chromosome-scale genome assembly of Holotrichia oblita Faldermann.</title>
        <authorList>
            <person name="Rongchong L."/>
        </authorList>
    </citation>
    <scope>NUCLEOTIDE SEQUENCE</scope>
    <source>
        <strain evidence="1">81SQS9</strain>
    </source>
</reference>
<evidence type="ECO:0000313" key="1">
    <source>
        <dbReference type="EMBL" id="KAI4461815.1"/>
    </source>
</evidence>
<accession>A0ACB9T4Y8</accession>